<name>A0A4R6V7R5_9ACTN</name>
<dbReference type="EMBL" id="SNYN01000006">
    <property type="protein sequence ID" value="TDQ52376.1"/>
    <property type="molecule type" value="Genomic_DNA"/>
</dbReference>
<dbReference type="InterPro" id="IPR005754">
    <property type="entry name" value="Sortase"/>
</dbReference>
<dbReference type="Pfam" id="PF04203">
    <property type="entry name" value="Sortase"/>
    <property type="match status" value="1"/>
</dbReference>
<comment type="caution">
    <text evidence="2">The sequence shown here is derived from an EMBL/GenBank/DDBJ whole genome shotgun (WGS) entry which is preliminary data.</text>
</comment>
<evidence type="ECO:0000313" key="3">
    <source>
        <dbReference type="Proteomes" id="UP000295281"/>
    </source>
</evidence>
<proteinExistence type="predicted"/>
<dbReference type="NCBIfam" id="NF033748">
    <property type="entry name" value="class_F_sortase"/>
    <property type="match status" value="1"/>
</dbReference>
<evidence type="ECO:0000256" key="1">
    <source>
        <dbReference type="ARBA" id="ARBA00022801"/>
    </source>
</evidence>
<dbReference type="GO" id="GO:0016787">
    <property type="term" value="F:hydrolase activity"/>
    <property type="evidence" value="ECO:0007669"/>
    <property type="project" value="UniProtKB-KW"/>
</dbReference>
<keyword evidence="3" id="KW-1185">Reference proteome</keyword>
<dbReference type="CDD" id="cd05829">
    <property type="entry name" value="Sortase_F"/>
    <property type="match status" value="1"/>
</dbReference>
<dbReference type="RefSeq" id="WP_133741293.1">
    <property type="nucleotide sequence ID" value="NZ_SNYN01000006.1"/>
</dbReference>
<keyword evidence="1" id="KW-0378">Hydrolase</keyword>
<dbReference type="InterPro" id="IPR042001">
    <property type="entry name" value="Sortase_F"/>
</dbReference>
<dbReference type="OrthoDB" id="525039at2"/>
<dbReference type="Gene3D" id="2.40.260.10">
    <property type="entry name" value="Sortase"/>
    <property type="match status" value="1"/>
</dbReference>
<reference evidence="2 3" key="1">
    <citation type="submission" date="2019-03" db="EMBL/GenBank/DDBJ databases">
        <title>Genomic Encyclopedia of Type Strains, Phase IV (KMG-IV): sequencing the most valuable type-strain genomes for metagenomic binning, comparative biology and taxonomic classification.</title>
        <authorList>
            <person name="Goeker M."/>
        </authorList>
    </citation>
    <scope>NUCLEOTIDE SEQUENCE [LARGE SCALE GENOMIC DNA]</scope>
    <source>
        <strain evidence="2 3">DSM 46770</strain>
    </source>
</reference>
<dbReference type="SUPFAM" id="SSF63817">
    <property type="entry name" value="Sortase"/>
    <property type="match status" value="1"/>
</dbReference>
<accession>A0A4R6V7R5</accession>
<gene>
    <name evidence="2" type="ORF">EV190_10613</name>
</gene>
<dbReference type="Proteomes" id="UP000295281">
    <property type="component" value="Unassembled WGS sequence"/>
</dbReference>
<organism evidence="2 3">
    <name type="scientific">Actinorugispora endophytica</name>
    <dbReference type="NCBI Taxonomy" id="1605990"/>
    <lineage>
        <taxon>Bacteria</taxon>
        <taxon>Bacillati</taxon>
        <taxon>Actinomycetota</taxon>
        <taxon>Actinomycetes</taxon>
        <taxon>Streptosporangiales</taxon>
        <taxon>Nocardiopsidaceae</taxon>
        <taxon>Actinorugispora</taxon>
    </lineage>
</organism>
<protein>
    <submittedName>
        <fullName evidence="2">LPXTG-site transpeptidase (Sortase) family protein</fullName>
    </submittedName>
</protein>
<dbReference type="AlphaFoldDB" id="A0A4R6V7R5"/>
<sequence>MADRGPGAGLLAALAVGAVFAFAVDDDLGGFGGPGGPEPLARSAPVHLSIEEIGVDAPLVRLGLNPDGTLQDPPLEEAGLAGWYSLGAAPGEAGPAVITGHLDTRTGPSVFLRLGELRRGDTVRVRRADGSEPEFTVQRVERVAKEDFPAEQVYGPVDHPALRLITCGGEFDRATGHYSENTVVYARMSDPGR</sequence>
<evidence type="ECO:0000313" key="2">
    <source>
        <dbReference type="EMBL" id="TDQ52376.1"/>
    </source>
</evidence>
<dbReference type="InterPro" id="IPR023365">
    <property type="entry name" value="Sortase_dom-sf"/>
</dbReference>